<proteinExistence type="predicted"/>
<feature type="domain" description="DNA-directed RNA polymerase II subunit RPB9-like zinc ribbon" evidence="1">
    <location>
        <begin position="3"/>
        <end position="60"/>
    </location>
</feature>
<evidence type="ECO:0000259" key="1">
    <source>
        <dbReference type="SMART" id="SM00661"/>
    </source>
</evidence>
<dbReference type="EMBL" id="VXIT01000009">
    <property type="protein sequence ID" value="KAA6410426.1"/>
    <property type="molecule type" value="Genomic_DNA"/>
</dbReference>
<comment type="caution">
    <text evidence="2">The sequence shown here is derived from an EMBL/GenBank/DDBJ whole genome shotgun (WGS) entry which is preliminary data.</text>
</comment>
<accession>A0A5M8PND9</accession>
<dbReference type="OrthoDB" id="282152at2759"/>
<dbReference type="GO" id="GO:0006351">
    <property type="term" value="P:DNA-templated transcription"/>
    <property type="evidence" value="ECO:0007669"/>
    <property type="project" value="InterPro"/>
</dbReference>
<evidence type="ECO:0000313" key="2">
    <source>
        <dbReference type="EMBL" id="KAA6410426.1"/>
    </source>
</evidence>
<sequence>MLLFCPCCSNSLTVSRNPPTDAFPLGQNRLECRTCPYQFLINQRYYERKEMKRKEVEDVMGGKDAWANVDKTDAQCADKERGRADDYVFEVYNVWPAMEGELSDTFTGKERLEDTFSAGVGAGDGGRTNGDDCGASSQPPLYLPDFSPFHSILSSYTTLRVYPYRQITRRRTQLKPSRFVRAWKPRMV</sequence>
<gene>
    <name evidence="2" type="ORF">FRX48_05847</name>
</gene>
<dbReference type="AlphaFoldDB" id="A0A5M8PND9"/>
<name>A0A5M8PND9_9LECA</name>
<evidence type="ECO:0000313" key="3">
    <source>
        <dbReference type="Proteomes" id="UP000324767"/>
    </source>
</evidence>
<dbReference type="SMART" id="SM00661">
    <property type="entry name" value="RPOL9"/>
    <property type="match status" value="1"/>
</dbReference>
<dbReference type="InterPro" id="IPR001529">
    <property type="entry name" value="Zn_ribbon_RPB9"/>
</dbReference>
<reference evidence="2 3" key="1">
    <citation type="submission" date="2019-09" db="EMBL/GenBank/DDBJ databases">
        <title>The hologenome of the rock-dwelling lichen Lasallia pustulata.</title>
        <authorList>
            <person name="Greshake Tzovaras B."/>
            <person name="Segers F."/>
            <person name="Bicker A."/>
            <person name="Dal Grande F."/>
            <person name="Otte J."/>
            <person name="Hankeln T."/>
            <person name="Schmitt I."/>
            <person name="Ebersberger I."/>
        </authorList>
    </citation>
    <scope>NUCLEOTIDE SEQUENCE [LARGE SCALE GENOMIC DNA]</scope>
    <source>
        <strain evidence="2">A1-1</strain>
    </source>
</reference>
<dbReference type="Proteomes" id="UP000324767">
    <property type="component" value="Unassembled WGS sequence"/>
</dbReference>
<organism evidence="2 3">
    <name type="scientific">Lasallia pustulata</name>
    <dbReference type="NCBI Taxonomy" id="136370"/>
    <lineage>
        <taxon>Eukaryota</taxon>
        <taxon>Fungi</taxon>
        <taxon>Dikarya</taxon>
        <taxon>Ascomycota</taxon>
        <taxon>Pezizomycotina</taxon>
        <taxon>Lecanoromycetes</taxon>
        <taxon>OSLEUM clade</taxon>
        <taxon>Umbilicariomycetidae</taxon>
        <taxon>Umbilicariales</taxon>
        <taxon>Umbilicariaceae</taxon>
        <taxon>Lasallia</taxon>
    </lineage>
</organism>
<protein>
    <submittedName>
        <fullName evidence="2">Rna polymerase iii subunit c11</fullName>
    </submittedName>
</protein>